<dbReference type="Gene3D" id="2.40.128.200">
    <property type="match status" value="1"/>
</dbReference>
<evidence type="ECO:0000313" key="7">
    <source>
        <dbReference type="Proteomes" id="UP000274511"/>
    </source>
</evidence>
<reference evidence="6 7" key="1">
    <citation type="submission" date="2018-10" db="EMBL/GenBank/DDBJ databases">
        <title>New species genome.</title>
        <authorList>
            <person name="Li Y."/>
        </authorList>
    </citation>
    <scope>NUCLEOTIDE SEQUENCE [LARGE SCALE GENOMIC DNA]</scope>
    <source>
        <strain evidence="6 7">L6_4B</strain>
    </source>
</reference>
<evidence type="ECO:0000256" key="3">
    <source>
        <dbReference type="ARBA" id="ARBA00023139"/>
    </source>
</evidence>
<evidence type="ECO:0000259" key="5">
    <source>
        <dbReference type="Pfam" id="PF09864"/>
    </source>
</evidence>
<dbReference type="Proteomes" id="UP000274511">
    <property type="component" value="Unassembled WGS sequence"/>
</dbReference>
<accession>A0A3N0UCV2</accession>
<gene>
    <name evidence="6" type="ORF">EC392_09510</name>
</gene>
<feature type="domain" description="C-type lysozyme inhibitor" evidence="5">
    <location>
        <begin position="74"/>
        <end position="139"/>
    </location>
</feature>
<keyword evidence="3" id="KW-0564">Palmitate</keyword>
<protein>
    <recommendedName>
        <fullName evidence="5">C-type lysozyme inhibitor domain-containing protein</fullName>
    </recommendedName>
</protein>
<dbReference type="InterPro" id="IPR018660">
    <property type="entry name" value="MliC"/>
</dbReference>
<comment type="caution">
    <text evidence="6">The sequence shown here is derived from an EMBL/GenBank/DDBJ whole genome shotgun (WGS) entry which is preliminary data.</text>
</comment>
<keyword evidence="4" id="KW-0449">Lipoprotein</keyword>
<dbReference type="InterPro" id="IPR036328">
    <property type="entry name" value="MliC_sf"/>
</dbReference>
<name>A0A3N0UCV2_9GAMM</name>
<proteinExistence type="predicted"/>
<dbReference type="SUPFAM" id="SSF141488">
    <property type="entry name" value="YdhA-like"/>
    <property type="match status" value="1"/>
</dbReference>
<evidence type="ECO:0000256" key="1">
    <source>
        <dbReference type="ARBA" id="ARBA00022729"/>
    </source>
</evidence>
<keyword evidence="1" id="KW-0732">Signal</keyword>
<sequence length="147" mass="16217">MTTAHSGLVVIRPFLCVLPGNGYIFCRLPKEFMMKNSMIFALVGGVALTACHSNDPAEFMVPGNEQMEVSKQMYVCDDGSKLGVMYYSNEPNHAVLVNIPDEGKILMVNVPAASGARYVGNVFEWWTKGDNGTLKQVIENKNVECHK</sequence>
<dbReference type="Pfam" id="PF09864">
    <property type="entry name" value="MliC"/>
    <property type="match status" value="1"/>
</dbReference>
<evidence type="ECO:0000256" key="2">
    <source>
        <dbReference type="ARBA" id="ARBA00023136"/>
    </source>
</evidence>
<dbReference type="EMBL" id="RJUJ01000008">
    <property type="protein sequence ID" value="ROH80006.1"/>
    <property type="molecule type" value="Genomic_DNA"/>
</dbReference>
<organism evidence="6 7">
    <name type="scientific">Lonsdalea populi</name>
    <dbReference type="NCBI Taxonomy" id="1172565"/>
    <lineage>
        <taxon>Bacteria</taxon>
        <taxon>Pseudomonadati</taxon>
        <taxon>Pseudomonadota</taxon>
        <taxon>Gammaproteobacteria</taxon>
        <taxon>Enterobacterales</taxon>
        <taxon>Pectobacteriaceae</taxon>
        <taxon>Lonsdalea</taxon>
    </lineage>
</organism>
<evidence type="ECO:0000256" key="4">
    <source>
        <dbReference type="ARBA" id="ARBA00023288"/>
    </source>
</evidence>
<dbReference type="AlphaFoldDB" id="A0A3N0UCV2"/>
<evidence type="ECO:0000313" key="6">
    <source>
        <dbReference type="EMBL" id="ROH80006.1"/>
    </source>
</evidence>
<keyword evidence="2" id="KW-0472">Membrane</keyword>